<dbReference type="Gene3D" id="3.40.50.410">
    <property type="entry name" value="von Willebrand factor, type A domain"/>
    <property type="match status" value="1"/>
</dbReference>
<sequence length="200" mass="22119">MTDVDIVLIVDRSGSMATIQMEAETAINQFLKDQKELEGDVFVTFVQFDNKYEQVFEKVNLPNVPRVEITPRGMTALLDAIGRTVVNYVPRTEKTIYVIMTDGLENASQEWTNDAVKNLIEEEKQHGSEFVYLGANQDAVSVGAKMGIPVASSLTFAADKQGLDAVSRSMTSYVSATRSGLAYEFTDEDRKNATGLTDEE</sequence>
<accession>A0A6M3SXZ6</accession>
<dbReference type="InterPro" id="IPR036465">
    <property type="entry name" value="vWFA_dom_sf"/>
</dbReference>
<dbReference type="GeneID" id="65125599"/>
<protein>
    <recommendedName>
        <fullName evidence="3">VWFA domain-containing protein</fullName>
    </recommendedName>
</protein>
<dbReference type="Proteomes" id="UP000502409">
    <property type="component" value="Genome"/>
</dbReference>
<evidence type="ECO:0000313" key="2">
    <source>
        <dbReference type="Proteomes" id="UP000502409"/>
    </source>
</evidence>
<organism evidence="1 2">
    <name type="scientific">Streptomyces phage Bmoc</name>
    <dbReference type="NCBI Taxonomy" id="2725629"/>
    <lineage>
        <taxon>Viruses</taxon>
        <taxon>Duplodnaviria</taxon>
        <taxon>Heunggongvirae</taxon>
        <taxon>Uroviricota</taxon>
        <taxon>Caudoviricetes</taxon>
        <taxon>Stanwilliamsviridae</taxon>
        <taxon>Boydwoodruffvirinae</taxon>
        <taxon>Samistivirus</taxon>
        <taxon>Samistivirus bmoc</taxon>
    </lineage>
</organism>
<dbReference type="EMBL" id="MT310865">
    <property type="protein sequence ID" value="QJD50846.1"/>
    <property type="molecule type" value="Genomic_DNA"/>
</dbReference>
<proteinExistence type="predicted"/>
<evidence type="ECO:0000313" key="1">
    <source>
        <dbReference type="EMBL" id="QJD50846.1"/>
    </source>
</evidence>
<reference evidence="1 2" key="1">
    <citation type="submission" date="2020-04" db="EMBL/GenBank/DDBJ databases">
        <authorList>
            <person name="Angtuaco S.E."/>
            <person name="Chung R.C."/>
            <person name="Hung A.H."/>
            <person name="Eghdamian A."/>
            <person name="Zhu L."/>
            <person name="Shaffer C.D."/>
            <person name="Weston-Hafer K.A."/>
            <person name="Garlena R.A."/>
            <person name="Russell D.A."/>
            <person name="Pope W.H."/>
            <person name="Jacobs-Sera D."/>
            <person name="Hatfull G.F."/>
        </authorList>
    </citation>
    <scope>NUCLEOTIDE SEQUENCE [LARGE SCALE GENOMIC DNA]</scope>
</reference>
<dbReference type="KEGG" id="vg:65125599"/>
<dbReference type="CDD" id="cd00198">
    <property type="entry name" value="vWFA"/>
    <property type="match status" value="1"/>
</dbReference>
<name>A0A6M3SXZ6_9CAUD</name>
<gene>
    <name evidence="1" type="primary">97</name>
    <name evidence="1" type="ORF">SEA_BMOC_97</name>
</gene>
<dbReference type="RefSeq" id="YP_010107497.1">
    <property type="nucleotide sequence ID" value="NC_055842.1"/>
</dbReference>
<keyword evidence="2" id="KW-1185">Reference proteome</keyword>
<evidence type="ECO:0008006" key="3">
    <source>
        <dbReference type="Google" id="ProtNLM"/>
    </source>
</evidence>
<dbReference type="SUPFAM" id="SSF53300">
    <property type="entry name" value="vWA-like"/>
    <property type="match status" value="1"/>
</dbReference>